<evidence type="ECO:0000256" key="4">
    <source>
        <dbReference type="ARBA" id="ARBA00022989"/>
    </source>
</evidence>
<dbReference type="InterPro" id="IPR050833">
    <property type="entry name" value="Poly_Biosynth_Transport"/>
</dbReference>
<evidence type="ECO:0008006" key="9">
    <source>
        <dbReference type="Google" id="ProtNLM"/>
    </source>
</evidence>
<dbReference type="GO" id="GO:0005886">
    <property type="term" value="C:plasma membrane"/>
    <property type="evidence" value="ECO:0007669"/>
    <property type="project" value="UniProtKB-SubCell"/>
</dbReference>
<proteinExistence type="predicted"/>
<feature type="transmembrane region" description="Helical" evidence="6">
    <location>
        <begin position="410"/>
        <end position="432"/>
    </location>
</feature>
<protein>
    <recommendedName>
        <fullName evidence="9">Polysaccharide biosynthesis protein C-terminal domain-containing protein</fullName>
    </recommendedName>
</protein>
<name>A0A2H0RAN7_UNCKA</name>
<dbReference type="Pfam" id="PF13440">
    <property type="entry name" value="Polysacc_synt_3"/>
    <property type="match status" value="1"/>
</dbReference>
<feature type="transmembrane region" description="Helical" evidence="6">
    <location>
        <begin position="203"/>
        <end position="221"/>
    </location>
</feature>
<evidence type="ECO:0000256" key="1">
    <source>
        <dbReference type="ARBA" id="ARBA00004651"/>
    </source>
</evidence>
<comment type="subcellular location">
    <subcellularLocation>
        <location evidence="1">Cell membrane</location>
        <topology evidence="1">Multi-pass membrane protein</topology>
    </subcellularLocation>
</comment>
<keyword evidence="2" id="KW-1003">Cell membrane</keyword>
<dbReference type="PANTHER" id="PTHR30250:SF28">
    <property type="entry name" value="POLYSACCHARIDE BIOSYNTHESIS PROTEIN"/>
    <property type="match status" value="1"/>
</dbReference>
<feature type="transmembrane region" description="Helical" evidence="6">
    <location>
        <begin position="315"/>
        <end position="337"/>
    </location>
</feature>
<comment type="caution">
    <text evidence="7">The sequence shown here is derived from an EMBL/GenBank/DDBJ whole genome shotgun (WGS) entry which is preliminary data.</text>
</comment>
<feature type="transmembrane region" description="Helical" evidence="6">
    <location>
        <begin position="148"/>
        <end position="166"/>
    </location>
</feature>
<feature type="transmembrane region" description="Helical" evidence="6">
    <location>
        <begin position="178"/>
        <end position="197"/>
    </location>
</feature>
<feature type="transmembrane region" description="Helical" evidence="6">
    <location>
        <begin position="241"/>
        <end position="258"/>
    </location>
</feature>
<feature type="transmembrane region" description="Helical" evidence="6">
    <location>
        <begin position="357"/>
        <end position="378"/>
    </location>
</feature>
<evidence type="ECO:0000256" key="3">
    <source>
        <dbReference type="ARBA" id="ARBA00022692"/>
    </source>
</evidence>
<evidence type="ECO:0000256" key="6">
    <source>
        <dbReference type="SAM" id="Phobius"/>
    </source>
</evidence>
<sequence>MYMALLILNVANRMLKKTILFAKKHLKNNLIQGTIIVTTASLFSNFFAYLFQLLMGRALSVNEYGVLISLFSIQAIITLPMGVIANAITKIVSEVKEVNYPKGLSYFFYSIFRINFVISLLISLVFYLFRYYISRYLNITNVELFKPFTLLLFVGLIFSFNTSFLQALKRYKALSADAFARSFFKFVVAVLVFYFSFGLDKAFYLLSFFILLAGIFGYGLLSKNIRFEYRKFNKSNLKRIVSFSLGSTFTFLGLSLIFNNDVLLVKHLFSPETAGYYSSASVMGHIIFYGVSPIATVLFPVCAERYHQRKNYLEPLIKGISIVGILSLIGFIAMYFFPSLVVNILFGAKYLNSIKYIPLYALYMVFYSLVSVLGWLLVAISKLKTGSFAFLAAVLQYLLIKFVFNNSVEQVLYVSITVSFILLIIFLVAIYYESIKLESNKVIR</sequence>
<evidence type="ECO:0000256" key="5">
    <source>
        <dbReference type="ARBA" id="ARBA00023136"/>
    </source>
</evidence>
<organism evidence="7 8">
    <name type="scientific">candidate division WWE3 bacterium CG10_big_fil_rev_8_21_14_0_10_32_10</name>
    <dbReference type="NCBI Taxonomy" id="1975090"/>
    <lineage>
        <taxon>Bacteria</taxon>
        <taxon>Katanobacteria</taxon>
    </lineage>
</organism>
<keyword evidence="3 6" id="KW-0812">Transmembrane</keyword>
<dbReference type="PANTHER" id="PTHR30250">
    <property type="entry name" value="PST FAMILY PREDICTED COLANIC ACID TRANSPORTER"/>
    <property type="match status" value="1"/>
</dbReference>
<accession>A0A2H0RAN7</accession>
<evidence type="ECO:0000313" key="7">
    <source>
        <dbReference type="EMBL" id="PIR43591.1"/>
    </source>
</evidence>
<dbReference type="AlphaFoldDB" id="A0A2H0RAN7"/>
<gene>
    <name evidence="7" type="ORF">COV24_02080</name>
</gene>
<feature type="transmembrane region" description="Helical" evidence="6">
    <location>
        <begin position="385"/>
        <end position="404"/>
    </location>
</feature>
<reference evidence="7 8" key="1">
    <citation type="submission" date="2017-09" db="EMBL/GenBank/DDBJ databases">
        <title>Depth-based differentiation of microbial function through sediment-hosted aquifers and enrichment of novel symbionts in the deep terrestrial subsurface.</title>
        <authorList>
            <person name="Probst A.J."/>
            <person name="Ladd B."/>
            <person name="Jarett J.K."/>
            <person name="Geller-Mcgrath D.E."/>
            <person name="Sieber C.M."/>
            <person name="Emerson J.B."/>
            <person name="Anantharaman K."/>
            <person name="Thomas B.C."/>
            <person name="Malmstrom R."/>
            <person name="Stieglmeier M."/>
            <person name="Klingl A."/>
            <person name="Woyke T."/>
            <person name="Ryan C.M."/>
            <person name="Banfield J.F."/>
        </authorList>
    </citation>
    <scope>NUCLEOTIDE SEQUENCE [LARGE SCALE GENOMIC DNA]</scope>
    <source>
        <strain evidence="7">CG10_big_fil_rev_8_21_14_0_10_32_10</strain>
    </source>
</reference>
<feature type="transmembrane region" description="Helical" evidence="6">
    <location>
        <begin position="278"/>
        <end position="303"/>
    </location>
</feature>
<evidence type="ECO:0000313" key="8">
    <source>
        <dbReference type="Proteomes" id="UP000230214"/>
    </source>
</evidence>
<keyword evidence="5 6" id="KW-0472">Membrane</keyword>
<evidence type="ECO:0000256" key="2">
    <source>
        <dbReference type="ARBA" id="ARBA00022475"/>
    </source>
</evidence>
<dbReference type="Proteomes" id="UP000230214">
    <property type="component" value="Unassembled WGS sequence"/>
</dbReference>
<feature type="transmembrane region" description="Helical" evidence="6">
    <location>
        <begin position="106"/>
        <end position="128"/>
    </location>
</feature>
<feature type="transmembrane region" description="Helical" evidence="6">
    <location>
        <begin position="30"/>
        <end position="52"/>
    </location>
</feature>
<keyword evidence="4 6" id="KW-1133">Transmembrane helix</keyword>
<feature type="transmembrane region" description="Helical" evidence="6">
    <location>
        <begin position="64"/>
        <end position="85"/>
    </location>
</feature>
<dbReference type="EMBL" id="PCXU01000018">
    <property type="protein sequence ID" value="PIR43591.1"/>
    <property type="molecule type" value="Genomic_DNA"/>
</dbReference>